<dbReference type="PANTHER" id="PTHR43130:SF3">
    <property type="entry name" value="HTH-TYPE TRANSCRIPTIONAL REGULATOR RV1931C"/>
    <property type="match status" value="1"/>
</dbReference>
<protein>
    <recommendedName>
        <fullName evidence="1">DJ-1/PfpI domain-containing protein</fullName>
    </recommendedName>
</protein>
<organism evidence="2 3">
    <name type="scientific">Paraburkholderia rhynchosiae</name>
    <dbReference type="NCBI Taxonomy" id="487049"/>
    <lineage>
        <taxon>Bacteria</taxon>
        <taxon>Pseudomonadati</taxon>
        <taxon>Pseudomonadota</taxon>
        <taxon>Betaproteobacteria</taxon>
        <taxon>Burkholderiales</taxon>
        <taxon>Burkholderiaceae</taxon>
        <taxon>Paraburkholderia</taxon>
    </lineage>
</organism>
<gene>
    <name evidence="2" type="ORF">C0Z16_15770</name>
</gene>
<proteinExistence type="predicted"/>
<dbReference type="Proteomes" id="UP000235659">
    <property type="component" value="Unassembled WGS sequence"/>
</dbReference>
<dbReference type="InterPro" id="IPR029062">
    <property type="entry name" value="Class_I_gatase-like"/>
</dbReference>
<dbReference type="PANTHER" id="PTHR43130">
    <property type="entry name" value="ARAC-FAMILY TRANSCRIPTIONAL REGULATOR"/>
    <property type="match status" value="1"/>
</dbReference>
<dbReference type="Pfam" id="PF01965">
    <property type="entry name" value="DJ-1_PfpI"/>
    <property type="match status" value="1"/>
</dbReference>
<name>A0ABX4V3V9_9BURK</name>
<keyword evidence="3" id="KW-1185">Reference proteome</keyword>
<comment type="caution">
    <text evidence="2">The sequence shown here is derived from an EMBL/GenBank/DDBJ whole genome shotgun (WGS) entry which is preliminary data.</text>
</comment>
<dbReference type="InterPro" id="IPR052158">
    <property type="entry name" value="INH-QAR"/>
</dbReference>
<dbReference type="EMBL" id="PNXY01000010">
    <property type="protein sequence ID" value="PMS29909.1"/>
    <property type="molecule type" value="Genomic_DNA"/>
</dbReference>
<evidence type="ECO:0000313" key="3">
    <source>
        <dbReference type="Proteomes" id="UP000235659"/>
    </source>
</evidence>
<evidence type="ECO:0000259" key="1">
    <source>
        <dbReference type="Pfam" id="PF01965"/>
    </source>
</evidence>
<accession>A0ABX4V3V9</accession>
<evidence type="ECO:0000313" key="2">
    <source>
        <dbReference type="EMBL" id="PMS29909.1"/>
    </source>
</evidence>
<reference evidence="2 3" key="1">
    <citation type="submission" date="2018-01" db="EMBL/GenBank/DDBJ databases">
        <title>Whole genome analyses suggest that Burkholderia sensu lato contains two further novel genera in the rhizoxinica-symbiotica group Mycetohabitans gen. nov., and Trinickia gen. nov.: implications for the evolution of diazotrophy and nodulation in the Burkholderiaceae.</title>
        <authorList>
            <person name="Estrada-de los Santos P."/>
            <person name="Palmer M."/>
            <person name="Chavez-Ramirez B."/>
            <person name="Beukes C."/>
            <person name="Steenkamp E.T."/>
            <person name="Hirsch A.M."/>
            <person name="Manyaka P."/>
            <person name="Maluk M."/>
            <person name="Lafos M."/>
            <person name="Crook M."/>
            <person name="Gross E."/>
            <person name="Simon M.F."/>
            <person name="Bueno dos Reis Junior F."/>
            <person name="Poole P.S."/>
            <person name="Venter S.N."/>
            <person name="James E.K."/>
        </authorList>
    </citation>
    <scope>NUCLEOTIDE SEQUENCE [LARGE SCALE GENOMIC DNA]</scope>
    <source>
        <strain evidence="2 3">WSM 3937</strain>
    </source>
</reference>
<feature type="domain" description="DJ-1/PfpI" evidence="1">
    <location>
        <begin position="45"/>
        <end position="166"/>
    </location>
</feature>
<dbReference type="Gene3D" id="3.40.50.880">
    <property type="match status" value="1"/>
</dbReference>
<dbReference type="SUPFAM" id="SSF52317">
    <property type="entry name" value="Class I glutamine amidotransferase-like"/>
    <property type="match status" value="1"/>
</dbReference>
<sequence length="196" mass="21738">MMRRRDVRFLFMHGVSAMENAADLARSTIHDMMRGSVPAARRPRTVVLVLTEGFSLIEMGCLVEVFDVANRKENTDLDGNCYRLLLVSQKGGAVRSSLGVLVWTDAVESRHVDDVHAVFVVGGPCKAYKYDERILAWLRRVYGHAEIVQSVGSGQFALESAGLTHKSAQGSSEEVSSDDTLDSVLALVNRFRCYRD</sequence>
<dbReference type="InterPro" id="IPR002818">
    <property type="entry name" value="DJ-1/PfpI"/>
</dbReference>